<dbReference type="PANTHER" id="PTHR37534">
    <property type="entry name" value="TRANSCRIPTIONAL ACTIVATOR PROTEIN UGA3"/>
    <property type="match status" value="1"/>
</dbReference>
<evidence type="ECO:0000313" key="7">
    <source>
        <dbReference type="EMBL" id="KAL2272061.1"/>
    </source>
</evidence>
<evidence type="ECO:0000256" key="5">
    <source>
        <dbReference type="ARBA" id="ARBA00023163"/>
    </source>
</evidence>
<keyword evidence="8" id="KW-1185">Reference proteome</keyword>
<dbReference type="InterPro" id="IPR021858">
    <property type="entry name" value="Fun_TF"/>
</dbReference>
<keyword evidence="3" id="KW-0805">Transcription regulation</keyword>
<evidence type="ECO:0000256" key="1">
    <source>
        <dbReference type="ARBA" id="ARBA00004123"/>
    </source>
</evidence>
<dbReference type="Pfam" id="PF11951">
    <property type="entry name" value="Fungal_trans_2"/>
    <property type="match status" value="1"/>
</dbReference>
<dbReference type="InterPro" id="IPR036864">
    <property type="entry name" value="Zn2-C6_fun-type_DNA-bd_sf"/>
</dbReference>
<reference evidence="7 8" key="1">
    <citation type="journal article" date="2024" name="Commun. Biol.">
        <title>Comparative genomic analysis of thermophilic fungi reveals convergent evolutionary adaptations and gene losses.</title>
        <authorList>
            <person name="Steindorff A.S."/>
            <person name="Aguilar-Pontes M.V."/>
            <person name="Robinson A.J."/>
            <person name="Andreopoulos B."/>
            <person name="LaButti K."/>
            <person name="Kuo A."/>
            <person name="Mondo S."/>
            <person name="Riley R."/>
            <person name="Otillar R."/>
            <person name="Haridas S."/>
            <person name="Lipzen A."/>
            <person name="Grimwood J."/>
            <person name="Schmutz J."/>
            <person name="Clum A."/>
            <person name="Reid I.D."/>
            <person name="Moisan M.C."/>
            <person name="Butler G."/>
            <person name="Nguyen T.T.M."/>
            <person name="Dewar K."/>
            <person name="Conant G."/>
            <person name="Drula E."/>
            <person name="Henrissat B."/>
            <person name="Hansel C."/>
            <person name="Singer S."/>
            <person name="Hutchinson M.I."/>
            <person name="de Vries R.P."/>
            <person name="Natvig D.O."/>
            <person name="Powell A.J."/>
            <person name="Tsang A."/>
            <person name="Grigoriev I.V."/>
        </authorList>
    </citation>
    <scope>NUCLEOTIDE SEQUENCE [LARGE SCALE GENOMIC DNA]</scope>
    <source>
        <strain evidence="7 8">ATCC 22073</strain>
    </source>
</reference>
<evidence type="ECO:0000313" key="8">
    <source>
        <dbReference type="Proteomes" id="UP001600064"/>
    </source>
</evidence>
<evidence type="ECO:0008006" key="9">
    <source>
        <dbReference type="Google" id="ProtNLM"/>
    </source>
</evidence>
<dbReference type="Gene3D" id="4.10.240.10">
    <property type="entry name" value="Zn(2)-C6 fungal-type DNA-binding domain"/>
    <property type="match status" value="1"/>
</dbReference>
<dbReference type="GeneID" id="98122235"/>
<name>A0ABR4DQ51_9PEZI</name>
<comment type="caution">
    <text evidence="7">The sequence shown here is derived from an EMBL/GenBank/DDBJ whole genome shotgun (WGS) entry which is preliminary data.</text>
</comment>
<organism evidence="7 8">
    <name type="scientific">Remersonia thermophila</name>
    <dbReference type="NCBI Taxonomy" id="72144"/>
    <lineage>
        <taxon>Eukaryota</taxon>
        <taxon>Fungi</taxon>
        <taxon>Dikarya</taxon>
        <taxon>Ascomycota</taxon>
        <taxon>Pezizomycotina</taxon>
        <taxon>Sordariomycetes</taxon>
        <taxon>Sordariomycetidae</taxon>
        <taxon>Sordariales</taxon>
        <taxon>Sordariales incertae sedis</taxon>
        <taxon>Remersonia</taxon>
    </lineage>
</organism>
<protein>
    <recommendedName>
        <fullName evidence="9">Zn(2)-C6 fungal-type domain-containing protein</fullName>
    </recommendedName>
</protein>
<evidence type="ECO:0000256" key="6">
    <source>
        <dbReference type="ARBA" id="ARBA00023242"/>
    </source>
</evidence>
<dbReference type="CDD" id="cd00067">
    <property type="entry name" value="GAL4"/>
    <property type="match status" value="1"/>
</dbReference>
<sequence length="524" mass="56060">MPGDNLFSGPGAPSRACHNCRQRRLRCVAVAGIYGALADGSISGSVFVVTRCDRSVPACRKCSSTGEACRGYGVVLRWANGPALRGKLAATKGEAGDELKTPSAGIMRKVYGPNMAILPSPSDPLLAHLSRDSRSYVHHFSTAVCQDLVSFDQPDRNPFRHILPLAAGFDFLEAILVAKGAMHLAALRACDSELGGPELVDALVAKGRAIRRLRAAVEAVMPATEPVVLAATVFLVNLELIDSGRGAWQPHMAAAGALMPSLLSPQFATLDSSLAACVNAIAADFLTYRVLGAAINGVSLNSSWSTASSQAEFLCVLRRAEAHAYHCCPPEILQVMLEASSLCESSAPRNRIEHAETLLLRACAFDVVHWVRNIRGLSDRDDLGVRVSVASAHRAAACLYLLLAVPETAEGTSFPSLTVDGLVREVLEHLEAVPVGHVHLKGTIWPTFVAGAQADDPAQRAWCAGRMRALGSSNPWACPWGYIRTAARVMEQLWEARDKAAAAGGTKSNWLMEVKRMRGKYLIV</sequence>
<accession>A0ABR4DQ51</accession>
<evidence type="ECO:0000256" key="3">
    <source>
        <dbReference type="ARBA" id="ARBA00023015"/>
    </source>
</evidence>
<proteinExistence type="predicted"/>
<keyword evidence="2" id="KW-0862">Zinc</keyword>
<evidence type="ECO:0000256" key="4">
    <source>
        <dbReference type="ARBA" id="ARBA00023125"/>
    </source>
</evidence>
<keyword evidence="4" id="KW-0238">DNA-binding</keyword>
<dbReference type="RefSeq" id="XP_070870785.1">
    <property type="nucleotide sequence ID" value="XM_071007591.1"/>
</dbReference>
<dbReference type="Proteomes" id="UP001600064">
    <property type="component" value="Unassembled WGS sequence"/>
</dbReference>
<keyword evidence="5" id="KW-0804">Transcription</keyword>
<gene>
    <name evidence="7" type="ORF">VTJ83DRAFT_1432</name>
</gene>
<keyword evidence="6" id="KW-0539">Nucleus</keyword>
<dbReference type="InterPro" id="IPR001138">
    <property type="entry name" value="Zn2Cys6_DnaBD"/>
</dbReference>
<dbReference type="EMBL" id="JAZGUE010000001">
    <property type="protein sequence ID" value="KAL2272061.1"/>
    <property type="molecule type" value="Genomic_DNA"/>
</dbReference>
<dbReference type="PANTHER" id="PTHR37534:SF51">
    <property type="entry name" value="ACRIFLAVINE SENSITIVITY CONTROL PROTEIN ACR-2"/>
    <property type="match status" value="1"/>
</dbReference>
<evidence type="ECO:0000256" key="2">
    <source>
        <dbReference type="ARBA" id="ARBA00022833"/>
    </source>
</evidence>
<comment type="subcellular location">
    <subcellularLocation>
        <location evidence="1">Nucleus</location>
    </subcellularLocation>
</comment>